<dbReference type="EMBL" id="JANPWE010000006">
    <property type="protein sequence ID" value="MCR6546337.1"/>
    <property type="molecule type" value="Genomic_DNA"/>
</dbReference>
<sequence length="202" mass="22427">MGNFNLDVTLKKALDEFQSKNPMEMAWKSGTEFQEGQFSMGFLGTPVEVTYPEGILREQNGGKELGLIERILVLHYLTFAGGSPILNQKISYKELPGGSIYIEPFTNRCIRPLIALFGDDLTSFQTTAEKCGGMQESYGDSSYCFYPLPNIPVTFVLWAADEEFPANGNIIFDASAGDYLPTEDYAFLCGMLVGKLKQSKNH</sequence>
<accession>A0ABT1Y623</accession>
<keyword evidence="3" id="KW-1185">Reference proteome</keyword>
<reference evidence="2 3" key="1">
    <citation type="submission" date="2022-08" db="EMBL/GenBank/DDBJ databases">
        <title>Proteogenomics of the novel Dehalobacterium formicoaceticum strain EZ94 highlights a key role of methyltransferases during anaerobic dichloromethane degradation.</title>
        <authorList>
            <person name="Wasmund K."/>
        </authorList>
    </citation>
    <scope>NUCLEOTIDE SEQUENCE [LARGE SCALE GENOMIC DNA]</scope>
    <source>
        <strain evidence="2 3">EZ94</strain>
    </source>
</reference>
<protein>
    <submittedName>
        <fullName evidence="2">DUF3786 domain-containing protein</fullName>
    </submittedName>
</protein>
<comment type="caution">
    <text evidence="2">The sequence shown here is derived from an EMBL/GenBank/DDBJ whole genome shotgun (WGS) entry which is preliminary data.</text>
</comment>
<organism evidence="2 3">
    <name type="scientific">Dehalobacterium formicoaceticum</name>
    <dbReference type="NCBI Taxonomy" id="51515"/>
    <lineage>
        <taxon>Bacteria</taxon>
        <taxon>Bacillati</taxon>
        <taxon>Bacillota</taxon>
        <taxon>Clostridia</taxon>
        <taxon>Eubacteriales</taxon>
        <taxon>Peptococcaceae</taxon>
        <taxon>Dehalobacterium</taxon>
    </lineage>
</organism>
<gene>
    <name evidence="2" type="ORF">NVS47_12580</name>
</gene>
<feature type="domain" description="DUF3786" evidence="1">
    <location>
        <begin position="22"/>
        <end position="193"/>
    </location>
</feature>
<evidence type="ECO:0000313" key="3">
    <source>
        <dbReference type="Proteomes" id="UP001524944"/>
    </source>
</evidence>
<proteinExistence type="predicted"/>
<dbReference type="Pfam" id="PF12654">
    <property type="entry name" value="DUF3786"/>
    <property type="match status" value="1"/>
</dbReference>
<name>A0ABT1Y623_9FIRM</name>
<evidence type="ECO:0000313" key="2">
    <source>
        <dbReference type="EMBL" id="MCR6546337.1"/>
    </source>
</evidence>
<evidence type="ECO:0000259" key="1">
    <source>
        <dbReference type="Pfam" id="PF12654"/>
    </source>
</evidence>
<dbReference type="RefSeq" id="WP_089611841.1">
    <property type="nucleotide sequence ID" value="NZ_CP022121.1"/>
</dbReference>
<dbReference type="InterPro" id="IPR024264">
    <property type="entry name" value="DUF3786"/>
</dbReference>
<dbReference type="Proteomes" id="UP001524944">
    <property type="component" value="Unassembled WGS sequence"/>
</dbReference>